<dbReference type="Pfam" id="PF00019">
    <property type="entry name" value="TGF_beta"/>
    <property type="match status" value="2"/>
</dbReference>
<name>A0ABQ8M8G2_LABRO</name>
<dbReference type="PANTHER" id="PTHR11848:SF157">
    <property type="entry name" value="GROWTH_DIFFERENTIATION FACTOR 2"/>
    <property type="match status" value="1"/>
</dbReference>
<evidence type="ECO:0000256" key="1">
    <source>
        <dbReference type="ARBA" id="ARBA00004613"/>
    </source>
</evidence>
<dbReference type="CDD" id="cd19400">
    <property type="entry name" value="TGF_beta_BMP9"/>
    <property type="match status" value="1"/>
</dbReference>
<evidence type="ECO:0000256" key="3">
    <source>
        <dbReference type="ARBA" id="ARBA00022525"/>
    </source>
</evidence>
<dbReference type="PROSITE" id="PS51362">
    <property type="entry name" value="TGF_BETA_2"/>
    <property type="match status" value="2"/>
</dbReference>
<proteinExistence type="inferred from homology"/>
<dbReference type="InterPro" id="IPR001839">
    <property type="entry name" value="TGF-b_C"/>
</dbReference>
<dbReference type="InterPro" id="IPR017948">
    <property type="entry name" value="TGFb_CS"/>
</dbReference>
<evidence type="ECO:0000256" key="5">
    <source>
        <dbReference type="ARBA" id="ARBA00023157"/>
    </source>
</evidence>
<dbReference type="EMBL" id="JACTAM010000012">
    <property type="protein sequence ID" value="KAI2658861.1"/>
    <property type="molecule type" value="Genomic_DNA"/>
</dbReference>
<gene>
    <name evidence="8" type="ORF">H4Q32_017014</name>
</gene>
<accession>A0ABQ8M8G2</accession>
<protein>
    <submittedName>
        <fullName evidence="8">Growth/differentiation factor 2</fullName>
    </submittedName>
</protein>
<comment type="similarity">
    <text evidence="2 6">Belongs to the TGF-beta family.</text>
</comment>
<dbReference type="InterPro" id="IPR001111">
    <property type="entry name" value="TGF-b_propeptide"/>
</dbReference>
<dbReference type="PRINTS" id="PR00669">
    <property type="entry name" value="INHIBINA"/>
</dbReference>
<evidence type="ECO:0000256" key="4">
    <source>
        <dbReference type="ARBA" id="ARBA00023030"/>
    </source>
</evidence>
<evidence type="ECO:0000259" key="7">
    <source>
        <dbReference type="PROSITE" id="PS51362"/>
    </source>
</evidence>
<dbReference type="PANTHER" id="PTHR11848">
    <property type="entry name" value="TGF-BETA FAMILY"/>
    <property type="match status" value="1"/>
</dbReference>
<evidence type="ECO:0000313" key="8">
    <source>
        <dbReference type="EMBL" id="KAI2658861.1"/>
    </source>
</evidence>
<evidence type="ECO:0000256" key="2">
    <source>
        <dbReference type="ARBA" id="ARBA00006656"/>
    </source>
</evidence>
<dbReference type="SUPFAM" id="SSF57501">
    <property type="entry name" value="Cystine-knot cytokines"/>
    <property type="match status" value="2"/>
</dbReference>
<dbReference type="Pfam" id="PF00688">
    <property type="entry name" value="TGFb_propeptide"/>
    <property type="match status" value="1"/>
</dbReference>
<evidence type="ECO:0000256" key="6">
    <source>
        <dbReference type="RuleBase" id="RU000354"/>
    </source>
</evidence>
<dbReference type="Gene3D" id="2.10.90.10">
    <property type="entry name" value="Cystine-knot cytokines"/>
    <property type="match status" value="2"/>
</dbReference>
<dbReference type="SMART" id="SM00204">
    <property type="entry name" value="TGFB"/>
    <property type="match status" value="2"/>
</dbReference>
<dbReference type="InterPro" id="IPR029034">
    <property type="entry name" value="Cystine-knot_cytokine"/>
</dbReference>
<feature type="domain" description="TGF-beta family profile" evidence="7">
    <location>
        <begin position="277"/>
        <end position="393"/>
    </location>
</feature>
<keyword evidence="5" id="KW-1015">Disulfide bond</keyword>
<comment type="subcellular location">
    <subcellularLocation>
        <location evidence="1">Secreted</location>
    </subcellularLocation>
</comment>
<evidence type="ECO:0000313" key="9">
    <source>
        <dbReference type="Proteomes" id="UP000830375"/>
    </source>
</evidence>
<organism evidence="8 9">
    <name type="scientific">Labeo rohita</name>
    <name type="common">Indian major carp</name>
    <name type="synonym">Cyprinus rohita</name>
    <dbReference type="NCBI Taxonomy" id="84645"/>
    <lineage>
        <taxon>Eukaryota</taxon>
        <taxon>Metazoa</taxon>
        <taxon>Chordata</taxon>
        <taxon>Craniata</taxon>
        <taxon>Vertebrata</taxon>
        <taxon>Euteleostomi</taxon>
        <taxon>Actinopterygii</taxon>
        <taxon>Neopterygii</taxon>
        <taxon>Teleostei</taxon>
        <taxon>Ostariophysi</taxon>
        <taxon>Cypriniformes</taxon>
        <taxon>Cyprinidae</taxon>
        <taxon>Labeoninae</taxon>
        <taxon>Labeonini</taxon>
        <taxon>Labeo</taxon>
    </lineage>
</organism>
<dbReference type="Gene3D" id="2.60.120.970">
    <property type="match status" value="1"/>
</dbReference>
<sequence>MMTVNMYRVYDKYSKKQQHQQQQNVNTVRSFRGVPEISHHKVVFYFNLTSIPDSEVILRSTLHFLDQQSRQRPWACRRSRGASCRLQHLQSLTTTHLIIKGTSPNAAVPSQLSNITLPPNRKGLWQITDVSSAIKQAHVNGELLVTAEFDFGHHRRQDGLSPHSLPFILVYADDVAITEPNSVAMSLQRYSASPVHEDSRNKAPPASLNSRIRREVDHLQSNYLPDVQYNDLKSREIWDGAFFAKKPKLSSKGQENHEGLRGSRELSFDEKTMKKARRKQWSEPRMCSRRYLRVDFADIGWSEWILAPKAFDAYYCAGTCGFPIPKVVHPSNHATIQSIVRAVGIVPGVPEPCCVPDKMSSLAVLFLDSSRNMVLKTKMQGLRYLLLLMCINFATSVGLCEGKSLGEFASLEDAMFIQAEEQNIEEQDDFNSKLENYLGVMKEDFLRKLNLSGVPQEHRKVQPPQFMIELYNKYASDKTSSPRSDVIRSFVIQDVIYSIRQGNKTQHRLLFNISIPNHEEITSVQLRLFTLWEIGKTTCADLFASINVYDVDYERSANILNLLDGRHVSEGKNTWEAFDVTRAVRSWHESGRGAGELEVEIEQDCESLDVSLGLDDNSSAVIIVFSDDLGNRKEESMTEVKEMLLHEKERIFLDDYAPVNTHPRKKRKASNNYCRRTSLKVNFKDIGWDKWIVAPPEYDAYECKGACYFPLTDDVTPSKHAIIQTLVNLSNPKKANMACCVPTKLDPIAVMYQEKGVITVRHLYEEMKVAKCGCR</sequence>
<dbReference type="InterPro" id="IPR015615">
    <property type="entry name" value="TGF-beta-rel"/>
</dbReference>
<comment type="caution">
    <text evidence="8">The sequence shown here is derived from an EMBL/GenBank/DDBJ whole genome shotgun (WGS) entry which is preliminary data.</text>
</comment>
<dbReference type="Proteomes" id="UP000830375">
    <property type="component" value="Unassembled WGS sequence"/>
</dbReference>
<reference evidence="8 9" key="1">
    <citation type="submission" date="2022-01" db="EMBL/GenBank/DDBJ databases">
        <title>A high-quality chromosome-level genome assembly of rohu carp, Labeo rohita.</title>
        <authorList>
            <person name="Arick M.A. II"/>
            <person name="Hsu C.-Y."/>
            <person name="Magbanua Z."/>
            <person name="Pechanova O."/>
            <person name="Grover C."/>
            <person name="Miller E."/>
            <person name="Thrash A."/>
            <person name="Ezzel L."/>
            <person name="Alam S."/>
            <person name="Benzie J."/>
            <person name="Hamilton M."/>
            <person name="Karsi A."/>
            <person name="Lawrence M.L."/>
            <person name="Peterson D.G."/>
        </authorList>
    </citation>
    <scope>NUCLEOTIDE SEQUENCE [LARGE SCALE GENOMIC DNA]</scope>
    <source>
        <strain evidence="9">BAU-BD-2019</strain>
        <tissue evidence="8">Blood</tissue>
    </source>
</reference>
<keyword evidence="9" id="KW-1185">Reference proteome</keyword>
<keyword evidence="4 6" id="KW-0339">Growth factor</keyword>
<dbReference type="PROSITE" id="PS00250">
    <property type="entry name" value="TGF_BETA_1"/>
    <property type="match status" value="2"/>
</dbReference>
<feature type="domain" description="TGF-beta family profile" evidence="7">
    <location>
        <begin position="664"/>
        <end position="775"/>
    </location>
</feature>
<keyword evidence="3" id="KW-0964">Secreted</keyword>